<dbReference type="Pfam" id="PF04828">
    <property type="entry name" value="GFA"/>
    <property type="match status" value="1"/>
</dbReference>
<dbReference type="PANTHER" id="PTHR33337:SF40">
    <property type="entry name" value="CENP-V_GFA DOMAIN-CONTAINING PROTEIN-RELATED"/>
    <property type="match status" value="1"/>
</dbReference>
<comment type="caution">
    <text evidence="6">The sequence shown here is derived from an EMBL/GenBank/DDBJ whole genome shotgun (WGS) entry which is preliminary data.</text>
</comment>
<gene>
    <name evidence="6" type="ORF">PM02_08285</name>
</gene>
<dbReference type="RefSeq" id="WP_037907202.1">
    <property type="nucleotide sequence ID" value="NZ_JEMU01000006.1"/>
</dbReference>
<dbReference type="GO" id="GO:0016846">
    <property type="term" value="F:carbon-sulfur lyase activity"/>
    <property type="evidence" value="ECO:0007669"/>
    <property type="project" value="InterPro"/>
</dbReference>
<dbReference type="InterPro" id="IPR011057">
    <property type="entry name" value="Mss4-like_sf"/>
</dbReference>
<dbReference type="PANTHER" id="PTHR33337">
    <property type="entry name" value="GFA DOMAIN-CONTAINING PROTEIN"/>
    <property type="match status" value="1"/>
</dbReference>
<dbReference type="InterPro" id="IPR006913">
    <property type="entry name" value="CENP-V/GFA"/>
</dbReference>
<evidence type="ECO:0000259" key="5">
    <source>
        <dbReference type="PROSITE" id="PS51891"/>
    </source>
</evidence>
<evidence type="ECO:0000256" key="2">
    <source>
        <dbReference type="ARBA" id="ARBA00022723"/>
    </source>
</evidence>
<feature type="domain" description="CENP-V/GFA" evidence="5">
    <location>
        <begin position="4"/>
        <end position="99"/>
    </location>
</feature>
<dbReference type="SUPFAM" id="SSF51316">
    <property type="entry name" value="Mss4-like"/>
    <property type="match status" value="1"/>
</dbReference>
<organism evidence="6 7">
    <name type="scientific">Sulfitobacter mediterraneus</name>
    <dbReference type="NCBI Taxonomy" id="83219"/>
    <lineage>
        <taxon>Bacteria</taxon>
        <taxon>Pseudomonadati</taxon>
        <taxon>Pseudomonadota</taxon>
        <taxon>Alphaproteobacteria</taxon>
        <taxon>Rhodobacterales</taxon>
        <taxon>Roseobacteraceae</taxon>
        <taxon>Sulfitobacter</taxon>
    </lineage>
</organism>
<evidence type="ECO:0000313" key="6">
    <source>
        <dbReference type="EMBL" id="KAJ03342.1"/>
    </source>
</evidence>
<dbReference type="GO" id="GO:0046872">
    <property type="term" value="F:metal ion binding"/>
    <property type="evidence" value="ECO:0007669"/>
    <property type="project" value="UniProtKB-KW"/>
</dbReference>
<dbReference type="EMBL" id="JEMU01000006">
    <property type="protein sequence ID" value="KAJ03342.1"/>
    <property type="molecule type" value="Genomic_DNA"/>
</dbReference>
<dbReference type="eggNOG" id="COG3791">
    <property type="taxonomic scope" value="Bacteria"/>
</dbReference>
<dbReference type="AlphaFoldDB" id="A0A061SR31"/>
<comment type="similarity">
    <text evidence="1">Belongs to the Gfa family.</text>
</comment>
<keyword evidence="3" id="KW-0862">Zinc</keyword>
<keyword evidence="2" id="KW-0479">Metal-binding</keyword>
<reference evidence="6 7" key="1">
    <citation type="journal article" date="2014" name="Genome Announc.">
        <title>Draft Genome Sequences of Two Isolates of the Roseobacter Group, Sulfitobacter sp. Strains 3SOLIMAR09 and 1FIGIMAR09, from Harbors of Mallorca Island (Mediterranean Sea).</title>
        <authorList>
            <person name="Mas-Llado M."/>
            <person name="Pina-Villalonga J.M."/>
            <person name="Brunet-Galmes I."/>
            <person name="Nogales B."/>
            <person name="Bosch R."/>
        </authorList>
    </citation>
    <scope>NUCLEOTIDE SEQUENCE [LARGE SCALE GENOMIC DNA]</scope>
    <source>
        <strain evidence="6 7">1FIGIMAR09</strain>
    </source>
</reference>
<evidence type="ECO:0000256" key="1">
    <source>
        <dbReference type="ARBA" id="ARBA00005495"/>
    </source>
</evidence>
<dbReference type="Gene3D" id="3.90.1590.10">
    <property type="entry name" value="glutathione-dependent formaldehyde- activating enzyme (gfa)"/>
    <property type="match status" value="1"/>
</dbReference>
<dbReference type="Proteomes" id="UP000027337">
    <property type="component" value="Unassembled WGS sequence"/>
</dbReference>
<name>A0A061SR31_9RHOB</name>
<keyword evidence="4" id="KW-0456">Lyase</keyword>
<accession>A0A061SR31</accession>
<evidence type="ECO:0000313" key="7">
    <source>
        <dbReference type="Proteomes" id="UP000027337"/>
    </source>
</evidence>
<protein>
    <submittedName>
        <fullName evidence="6">Aldehyde-activating protein</fullName>
    </submittedName>
</protein>
<dbReference type="STRING" id="83219.PM02_08285"/>
<evidence type="ECO:0000256" key="3">
    <source>
        <dbReference type="ARBA" id="ARBA00022833"/>
    </source>
</evidence>
<proteinExistence type="inferred from homology"/>
<keyword evidence="7" id="KW-1185">Reference proteome</keyword>
<evidence type="ECO:0000256" key="4">
    <source>
        <dbReference type="ARBA" id="ARBA00023239"/>
    </source>
</evidence>
<dbReference type="PROSITE" id="PS51891">
    <property type="entry name" value="CENP_V_GFA"/>
    <property type="match status" value="1"/>
</dbReference>
<sequence length="127" mass="13828">MQEITGGCACEKVRFVAMGPPARVGLCHCVDCRKHHGASFYAAAVFPAASVQIAGETGDYNGRHFCPNCGSSVFARSGDEIELHLGAMDVPDQFTPSYELWCLRRAGWLPPFEQMQQFAKGRETAGD</sequence>